<evidence type="ECO:0000313" key="2">
    <source>
        <dbReference type="Proteomes" id="UP001595758"/>
    </source>
</evidence>
<name>A0ABV8CBJ0_9GAMM</name>
<dbReference type="EMBL" id="JBHSAB010000001">
    <property type="protein sequence ID" value="MFC3907648.1"/>
    <property type="molecule type" value="Genomic_DNA"/>
</dbReference>
<organism evidence="1 2">
    <name type="scientific">Legionella dresdenensis</name>
    <dbReference type="NCBI Taxonomy" id="450200"/>
    <lineage>
        <taxon>Bacteria</taxon>
        <taxon>Pseudomonadati</taxon>
        <taxon>Pseudomonadota</taxon>
        <taxon>Gammaproteobacteria</taxon>
        <taxon>Legionellales</taxon>
        <taxon>Legionellaceae</taxon>
        <taxon>Legionella</taxon>
    </lineage>
</organism>
<dbReference type="Proteomes" id="UP001595758">
    <property type="component" value="Unassembled WGS sequence"/>
</dbReference>
<proteinExistence type="predicted"/>
<gene>
    <name evidence="1" type="ORF">ACFORL_00960</name>
</gene>
<evidence type="ECO:0000313" key="1">
    <source>
        <dbReference type="EMBL" id="MFC3907648.1"/>
    </source>
</evidence>
<sequence length="356" mass="41094">MPHPITSSLTINKGNQFFIAICKYVNLRHSFVVAGVQAKGEHILLCAFGKYFDIEKIAENTPEHLRQQGKLDIGFFDILAFVFNQKSLESNLINEPFLYIENDAQNAEQPQNISYKALDISYQEYLQFLYKLKEITRHAPDMQLEALIPDKSIEKGDEVTLRWRPLSALQSTTRMNTTNLNINSYYKLKMCNTCRHSAISLVTEARGTGPGVSPYYFKELPLETTIYAGKMGSSDKPLLILPTLPPSDSELSTNKRSILERLYQRLERIILIENQHPLTYRKFMQFYKLYQHLSATKASTLDSFYRTLQQFYIQNKELLETHRKPGFFNSMKVTGSVLLFQEFEQEAKAVLSKQTI</sequence>
<keyword evidence="2" id="KW-1185">Reference proteome</keyword>
<protein>
    <submittedName>
        <fullName evidence="1">Uncharacterized protein</fullName>
    </submittedName>
</protein>
<reference evidence="2" key="1">
    <citation type="journal article" date="2019" name="Int. J. Syst. Evol. Microbiol.">
        <title>The Global Catalogue of Microorganisms (GCM) 10K type strain sequencing project: providing services to taxonomists for standard genome sequencing and annotation.</title>
        <authorList>
            <consortium name="The Broad Institute Genomics Platform"/>
            <consortium name="The Broad Institute Genome Sequencing Center for Infectious Disease"/>
            <person name="Wu L."/>
            <person name="Ma J."/>
        </authorList>
    </citation>
    <scope>NUCLEOTIDE SEQUENCE [LARGE SCALE GENOMIC DNA]</scope>
    <source>
        <strain evidence="2">CCUG 59858</strain>
    </source>
</reference>
<comment type="caution">
    <text evidence="1">The sequence shown here is derived from an EMBL/GenBank/DDBJ whole genome shotgun (WGS) entry which is preliminary data.</text>
</comment>
<dbReference type="RefSeq" id="WP_382340198.1">
    <property type="nucleotide sequence ID" value="NZ_JBHSAB010000001.1"/>
</dbReference>
<accession>A0ABV8CBJ0</accession>